<dbReference type="EMBL" id="JAMQBK010000088">
    <property type="protein sequence ID" value="MCM2374527.1"/>
    <property type="molecule type" value="Genomic_DNA"/>
</dbReference>
<proteinExistence type="inferred from homology"/>
<evidence type="ECO:0000313" key="12">
    <source>
        <dbReference type="Proteomes" id="UP001202961"/>
    </source>
</evidence>
<dbReference type="Pfam" id="PF01262">
    <property type="entry name" value="AlaDh_PNT_C"/>
    <property type="match status" value="1"/>
</dbReference>
<dbReference type="Pfam" id="PF05222">
    <property type="entry name" value="AlaDh_PNT_N"/>
    <property type="match status" value="1"/>
</dbReference>
<evidence type="ECO:0000313" key="11">
    <source>
        <dbReference type="EMBL" id="MCM2374527.1"/>
    </source>
</evidence>
<feature type="domain" description="Alanine dehydrogenase/pyridine nucleotide transhydrogenase NAD(H)-binding" evidence="9">
    <location>
        <begin position="155"/>
        <end position="319"/>
    </location>
</feature>
<dbReference type="InterPro" id="IPR036291">
    <property type="entry name" value="NAD(P)-bd_dom_sf"/>
</dbReference>
<keyword evidence="5" id="KW-0521">NADP</keyword>
<protein>
    <recommendedName>
        <fullName evidence="3">proton-translocating NAD(P)(+) transhydrogenase</fullName>
        <ecNumber evidence="3">7.1.1.1</ecNumber>
    </recommendedName>
</protein>
<dbReference type="PANTHER" id="PTHR10160">
    <property type="entry name" value="NAD(P) TRANSHYDROGENASE"/>
    <property type="match status" value="1"/>
</dbReference>
<dbReference type="Gene3D" id="3.40.50.720">
    <property type="entry name" value="NAD(P)-binding Rossmann-like Domain"/>
    <property type="match status" value="2"/>
</dbReference>
<comment type="caution">
    <text evidence="11">The sequence shown here is derived from an EMBL/GenBank/DDBJ whole genome shotgun (WGS) entry which is preliminary data.</text>
</comment>
<evidence type="ECO:0000256" key="5">
    <source>
        <dbReference type="ARBA" id="ARBA00022857"/>
    </source>
</evidence>
<dbReference type="InterPro" id="IPR008143">
    <property type="entry name" value="Ala_DH/PNT_CS2"/>
</dbReference>
<sequence>MTYSRFEMRIGVPVETWPGELRTAIVPDNAKKLIRLGFEIVVQSGLGVASGFSDQQYAEAGASIEPDRNAVLSQSDIVLRVRQPEIDDLQSLKQGSVHISFLDPMNRRDLVDTMASRGATAISMEMIPRSTRAQKMDALSSQANLAGYVTVIQAAYHCPKAFPMMMTPSGTIRPARVFVIGAGVAGLQAIATAKRLGARVEAFDTRPVVAEQVRSLGAKFVEIDLGEVGQTEQGYAKALTPEQIESQKQGQAAVIAGSDVVITTAQLFGRPAPRIVTAEMVAAMQPGSVVVDMAVESGGNVEGSVLNEIVDVGGVKILGMGNLPSHVCRNASEMYSNNLVSLLTDFWDSETKQLTLSPDDEIVQAAVITRDGQIVHPMIQDKQ</sequence>
<comment type="function">
    <text evidence="1">The transhydrogenation between NADH and NADP is coupled to respiration and ATP hydrolysis and functions as a proton pump across the membrane.</text>
</comment>
<organism evidence="11 12">
    <name type="scientific">Aporhodopirellula aestuarii</name>
    <dbReference type="NCBI Taxonomy" id="2950107"/>
    <lineage>
        <taxon>Bacteria</taxon>
        <taxon>Pseudomonadati</taxon>
        <taxon>Planctomycetota</taxon>
        <taxon>Planctomycetia</taxon>
        <taxon>Pirellulales</taxon>
        <taxon>Pirellulaceae</taxon>
        <taxon>Aporhodopirellula</taxon>
    </lineage>
</organism>
<keyword evidence="7" id="KW-0520">NAD</keyword>
<dbReference type="PANTHER" id="PTHR10160:SF19">
    <property type="entry name" value="PROTON-TRANSLOCATING NAD(P)(+) TRANSHYDROGENASE"/>
    <property type="match status" value="1"/>
</dbReference>
<dbReference type="PROSITE" id="PS00837">
    <property type="entry name" value="ALADH_PNT_2"/>
    <property type="match status" value="1"/>
</dbReference>
<comment type="similarity">
    <text evidence="2">Belongs to the AlaDH/PNT family.</text>
</comment>
<feature type="domain" description="Alanine dehydrogenase/pyridine nucleotide transhydrogenase N-terminal" evidence="10">
    <location>
        <begin position="11"/>
        <end position="146"/>
    </location>
</feature>
<evidence type="ECO:0000256" key="4">
    <source>
        <dbReference type="ARBA" id="ARBA00022741"/>
    </source>
</evidence>
<name>A0ABT0UC02_9BACT</name>
<evidence type="ECO:0000256" key="8">
    <source>
        <dbReference type="ARBA" id="ARBA00048202"/>
    </source>
</evidence>
<dbReference type="SMART" id="SM01002">
    <property type="entry name" value="AlaDh_PNT_C"/>
    <property type="match status" value="1"/>
</dbReference>
<dbReference type="InterPro" id="IPR007698">
    <property type="entry name" value="AlaDH/PNT_NAD(H)-bd"/>
</dbReference>
<evidence type="ECO:0000259" key="10">
    <source>
        <dbReference type="SMART" id="SM01003"/>
    </source>
</evidence>
<dbReference type="SUPFAM" id="SSF51735">
    <property type="entry name" value="NAD(P)-binding Rossmann-fold domains"/>
    <property type="match status" value="1"/>
</dbReference>
<keyword evidence="12" id="KW-1185">Reference proteome</keyword>
<evidence type="ECO:0000256" key="3">
    <source>
        <dbReference type="ARBA" id="ARBA00012943"/>
    </source>
</evidence>
<accession>A0ABT0UC02</accession>
<dbReference type="EC" id="7.1.1.1" evidence="3"/>
<keyword evidence="11" id="KW-0560">Oxidoreductase</keyword>
<dbReference type="SUPFAM" id="SSF52283">
    <property type="entry name" value="Formate/glycerate dehydrogenase catalytic domain-like"/>
    <property type="match status" value="1"/>
</dbReference>
<keyword evidence="6" id="KW-1278">Translocase</keyword>
<dbReference type="GO" id="GO:0016491">
    <property type="term" value="F:oxidoreductase activity"/>
    <property type="evidence" value="ECO:0007669"/>
    <property type="project" value="UniProtKB-KW"/>
</dbReference>
<keyword evidence="4" id="KW-0547">Nucleotide-binding</keyword>
<evidence type="ECO:0000259" key="9">
    <source>
        <dbReference type="SMART" id="SM01002"/>
    </source>
</evidence>
<dbReference type="Proteomes" id="UP001202961">
    <property type="component" value="Unassembled WGS sequence"/>
</dbReference>
<evidence type="ECO:0000256" key="7">
    <source>
        <dbReference type="ARBA" id="ARBA00023027"/>
    </source>
</evidence>
<comment type="catalytic activity">
    <reaction evidence="8">
        <text>NAD(+) + NADPH + H(+)(in) = NADH + NADP(+) + H(+)(out)</text>
        <dbReference type="Rhea" id="RHEA:47992"/>
        <dbReference type="ChEBI" id="CHEBI:15378"/>
        <dbReference type="ChEBI" id="CHEBI:57540"/>
        <dbReference type="ChEBI" id="CHEBI:57783"/>
        <dbReference type="ChEBI" id="CHEBI:57945"/>
        <dbReference type="ChEBI" id="CHEBI:58349"/>
        <dbReference type="EC" id="7.1.1.1"/>
    </reaction>
</comment>
<dbReference type="SMART" id="SM01003">
    <property type="entry name" value="AlaDh_PNT_N"/>
    <property type="match status" value="1"/>
</dbReference>
<dbReference type="NCBIfam" id="NF006942">
    <property type="entry name" value="PRK09424.1"/>
    <property type="match status" value="1"/>
</dbReference>
<reference evidence="11 12" key="1">
    <citation type="journal article" date="2022" name="Syst. Appl. Microbiol.">
        <title>Rhodopirellula aestuarii sp. nov., a novel member of the genus Rhodopirellula isolated from brackish sediments collected in the Tagus River estuary, Portugal.</title>
        <authorList>
            <person name="Vitorino I.R."/>
            <person name="Klimek D."/>
            <person name="Calusinska M."/>
            <person name="Lobo-da-Cunha A."/>
            <person name="Vasconcelos V."/>
            <person name="Lage O.M."/>
        </authorList>
    </citation>
    <scope>NUCLEOTIDE SEQUENCE [LARGE SCALE GENOMIC DNA]</scope>
    <source>
        <strain evidence="11 12">ICT_H3.1</strain>
    </source>
</reference>
<gene>
    <name evidence="11" type="ORF">NB063_28235</name>
</gene>
<evidence type="ECO:0000256" key="6">
    <source>
        <dbReference type="ARBA" id="ARBA00022967"/>
    </source>
</evidence>
<evidence type="ECO:0000256" key="2">
    <source>
        <dbReference type="ARBA" id="ARBA00005689"/>
    </source>
</evidence>
<dbReference type="InterPro" id="IPR007886">
    <property type="entry name" value="AlaDH/PNT_N"/>
</dbReference>
<evidence type="ECO:0000256" key="1">
    <source>
        <dbReference type="ARBA" id="ARBA00003943"/>
    </source>
</evidence>
<dbReference type="CDD" id="cd05304">
    <property type="entry name" value="Rubrum_tdh"/>
    <property type="match status" value="1"/>
</dbReference>